<dbReference type="SUPFAM" id="SSF48403">
    <property type="entry name" value="Ankyrin repeat"/>
    <property type="match status" value="2"/>
</dbReference>
<evidence type="ECO:0000313" key="3">
    <source>
        <dbReference type="Proteomes" id="UP001497623"/>
    </source>
</evidence>
<dbReference type="Gene3D" id="1.25.40.20">
    <property type="entry name" value="Ankyrin repeat-containing domain"/>
    <property type="match status" value="1"/>
</dbReference>
<dbReference type="InterPro" id="IPR036770">
    <property type="entry name" value="Ankyrin_rpt-contain_sf"/>
</dbReference>
<keyword evidence="1" id="KW-1133">Transmembrane helix</keyword>
<organism evidence="2 3">
    <name type="scientific">Meganyctiphanes norvegica</name>
    <name type="common">Northern krill</name>
    <name type="synonym">Thysanopoda norvegica</name>
    <dbReference type="NCBI Taxonomy" id="48144"/>
    <lineage>
        <taxon>Eukaryota</taxon>
        <taxon>Metazoa</taxon>
        <taxon>Ecdysozoa</taxon>
        <taxon>Arthropoda</taxon>
        <taxon>Crustacea</taxon>
        <taxon>Multicrustacea</taxon>
        <taxon>Malacostraca</taxon>
        <taxon>Eumalacostraca</taxon>
        <taxon>Eucarida</taxon>
        <taxon>Euphausiacea</taxon>
        <taxon>Euphausiidae</taxon>
        <taxon>Meganyctiphanes</taxon>
    </lineage>
</organism>
<dbReference type="AlphaFoldDB" id="A0AAV2SCB1"/>
<evidence type="ECO:0000256" key="1">
    <source>
        <dbReference type="SAM" id="Phobius"/>
    </source>
</evidence>
<keyword evidence="3" id="KW-1185">Reference proteome</keyword>
<feature type="transmembrane region" description="Helical" evidence="1">
    <location>
        <begin position="6"/>
        <end position="30"/>
    </location>
</feature>
<evidence type="ECO:0000313" key="2">
    <source>
        <dbReference type="EMBL" id="CAL4177864.1"/>
    </source>
</evidence>
<protein>
    <submittedName>
        <fullName evidence="2">Uncharacterized protein</fullName>
    </submittedName>
</protein>
<dbReference type="Proteomes" id="UP001497623">
    <property type="component" value="Unassembled WGS sequence"/>
</dbReference>
<proteinExistence type="predicted"/>
<feature type="non-terminal residue" evidence="2">
    <location>
        <position position="400"/>
    </location>
</feature>
<comment type="caution">
    <text evidence="2">The sequence shown here is derived from an EMBL/GenBank/DDBJ whole genome shotgun (WGS) entry which is preliminary data.</text>
</comment>
<name>A0AAV2SCB1_MEGNR</name>
<keyword evidence="1" id="KW-0812">Transmembrane</keyword>
<feature type="non-terminal residue" evidence="2">
    <location>
        <position position="1"/>
    </location>
</feature>
<dbReference type="EMBL" id="CAXKWB010056085">
    <property type="protein sequence ID" value="CAL4177864.1"/>
    <property type="molecule type" value="Genomic_DNA"/>
</dbReference>
<reference evidence="2 3" key="1">
    <citation type="submission" date="2024-05" db="EMBL/GenBank/DDBJ databases">
        <authorList>
            <person name="Wallberg A."/>
        </authorList>
    </citation>
    <scope>NUCLEOTIDE SEQUENCE [LARGE SCALE GENOMIC DNA]</scope>
</reference>
<keyword evidence="1" id="KW-0472">Membrane</keyword>
<sequence>GSSNYGVLITVIIILMIVLVVGVIIFAYIFRKFKKEHALLQSFEEEHLIVVPRLTHQSSVSALTTVEICLWDAVVQRNMELLQHLLKEGFNPSNKETNTPTSPLQEAHLLGDKRITTLFKKHLNIESSTASEDLISFTLKTLEMRISEVFSAAKCGQYQRGVSVLLKKHSLPGTIRNSNGWSLVHYIAAAKFSDGRPAWESTDIRNFFKEQIFYINAIDHWGNTALHILATQEDNKKVLWEGKEHEAKDVWIGMAKLLVEFGCDPRIANHQYLLPHERATNCRNHEMSQYLKEIFDGYKPIKHEACSDKFDDLLNAVKHNHTLEITKHLEEHIPMIMYGKEFLLNEALRSSHAEAVFLLLCAGVEICNCSMEDLTPLEVAHNTIGLPALFPALMRKVMLI</sequence>
<gene>
    <name evidence="2" type="ORF">MNOR_LOCUS34958</name>
</gene>
<accession>A0AAV2SCB1</accession>